<gene>
    <name evidence="1" type="ORF">PZN02_002896</name>
</gene>
<protein>
    <submittedName>
        <fullName evidence="1">DUF982 domain-containing protein</fullName>
    </submittedName>
</protein>
<dbReference type="RefSeq" id="WP_280658663.1">
    <property type="nucleotide sequence ID" value="NZ_CP120373.1"/>
</dbReference>
<dbReference type="EMBL" id="CP120373">
    <property type="protein sequence ID" value="WEX86595.1"/>
    <property type="molecule type" value="Genomic_DNA"/>
</dbReference>
<dbReference type="Proteomes" id="UP001229355">
    <property type="component" value="Chromosome 1"/>
</dbReference>
<accession>A0ABY8D6U5</accession>
<evidence type="ECO:0000313" key="2">
    <source>
        <dbReference type="Proteomes" id="UP001229355"/>
    </source>
</evidence>
<dbReference type="Pfam" id="PF06169">
    <property type="entry name" value="DUF982"/>
    <property type="match status" value="1"/>
</dbReference>
<name>A0ABY8D6U5_9HYPH</name>
<evidence type="ECO:0000313" key="1">
    <source>
        <dbReference type="EMBL" id="WEX86595.1"/>
    </source>
</evidence>
<dbReference type="InterPro" id="IPR010385">
    <property type="entry name" value="DUF982"/>
</dbReference>
<proteinExistence type="predicted"/>
<sequence>MNTTWGEAVIVQLGERVEIVWTPGHAARLLSEHWPTGHGAAYQTALNECTDAMFGIYPWKQARDAFVAAVEEASIKKLR</sequence>
<reference evidence="1 2" key="1">
    <citation type="submission" date="2023-03" db="EMBL/GenBank/DDBJ databases">
        <authorList>
            <person name="Kaur S."/>
            <person name="Espinosa-Saiz D."/>
            <person name="Velazquez E."/>
            <person name="Menendez E."/>
            <person name="diCenzo G.C."/>
        </authorList>
    </citation>
    <scope>NUCLEOTIDE SEQUENCE [LARGE SCALE GENOMIC DNA]</scope>
    <source>
        <strain evidence="1 2">LMG 24692</strain>
    </source>
</reference>
<keyword evidence="2" id="KW-1185">Reference proteome</keyword>
<organism evidence="1 2">
    <name type="scientific">Sinorhizobium garamanticum</name>
    <dbReference type="NCBI Taxonomy" id="680247"/>
    <lineage>
        <taxon>Bacteria</taxon>
        <taxon>Pseudomonadati</taxon>
        <taxon>Pseudomonadota</taxon>
        <taxon>Alphaproteobacteria</taxon>
        <taxon>Hyphomicrobiales</taxon>
        <taxon>Rhizobiaceae</taxon>
        <taxon>Sinorhizobium/Ensifer group</taxon>
        <taxon>Sinorhizobium</taxon>
    </lineage>
</organism>
<dbReference type="Gene3D" id="6.10.250.730">
    <property type="match status" value="1"/>
</dbReference>